<gene>
    <name evidence="2" type="ORF">BCR33DRAFT_752011</name>
</gene>
<feature type="region of interest" description="Disordered" evidence="1">
    <location>
        <begin position="169"/>
        <end position="191"/>
    </location>
</feature>
<comment type="caution">
    <text evidence="2">The sequence shown here is derived from an EMBL/GenBank/DDBJ whole genome shotgun (WGS) entry which is preliminary data.</text>
</comment>
<name>A0A1Y1ZQI1_9FUNG</name>
<feature type="region of interest" description="Disordered" evidence="1">
    <location>
        <begin position="1"/>
        <end position="26"/>
    </location>
</feature>
<feature type="compositionally biased region" description="Polar residues" evidence="1">
    <location>
        <begin position="169"/>
        <end position="178"/>
    </location>
</feature>
<feature type="compositionally biased region" description="Polar residues" evidence="1">
    <location>
        <begin position="118"/>
        <end position="128"/>
    </location>
</feature>
<dbReference type="EMBL" id="MCGO01000357">
    <property type="protein sequence ID" value="ORY12486.1"/>
    <property type="molecule type" value="Genomic_DNA"/>
</dbReference>
<keyword evidence="3" id="KW-1185">Reference proteome</keyword>
<accession>A0A1Y1ZQI1</accession>
<evidence type="ECO:0000256" key="1">
    <source>
        <dbReference type="SAM" id="MobiDB-lite"/>
    </source>
</evidence>
<dbReference type="Proteomes" id="UP000193642">
    <property type="component" value="Unassembled WGS sequence"/>
</dbReference>
<sequence length="270" mass="29982">MELCIQLRGKASKPTSQGEIGKQPKPFNSISSRIFASINSILFQSVQNKSSHLFNCIVSETQLQLPLQSPCPQTKKQRRQANAWKNKLCIDPTNGDHTNQVEVNKVAHQDSGDLLLPDSQNKRGSSPTDKPDPKRSLHYQITEPTEPDGNSLNNEYSSETDLDITEMPASNIQPTGRLNTFDDGDNNNEDLMPSYPEATLIKDHDFPQVKIRGVEMLVPVSLQGYQLPYYLCGPLFHGLKSSPNGGPGFRKSFLTEKSSLQHTDLVSNSC</sequence>
<protein>
    <submittedName>
        <fullName evidence="2">Uncharacterized protein</fullName>
    </submittedName>
</protein>
<dbReference type="AlphaFoldDB" id="A0A1Y1ZQI1"/>
<proteinExistence type="predicted"/>
<organism evidence="2 3">
    <name type="scientific">Rhizoclosmatium globosum</name>
    <dbReference type="NCBI Taxonomy" id="329046"/>
    <lineage>
        <taxon>Eukaryota</taxon>
        <taxon>Fungi</taxon>
        <taxon>Fungi incertae sedis</taxon>
        <taxon>Chytridiomycota</taxon>
        <taxon>Chytridiomycota incertae sedis</taxon>
        <taxon>Chytridiomycetes</taxon>
        <taxon>Chytridiales</taxon>
        <taxon>Chytriomycetaceae</taxon>
        <taxon>Rhizoclosmatium</taxon>
    </lineage>
</organism>
<evidence type="ECO:0000313" key="2">
    <source>
        <dbReference type="EMBL" id="ORY12486.1"/>
    </source>
</evidence>
<evidence type="ECO:0000313" key="3">
    <source>
        <dbReference type="Proteomes" id="UP000193642"/>
    </source>
</evidence>
<feature type="region of interest" description="Disordered" evidence="1">
    <location>
        <begin position="108"/>
        <end position="156"/>
    </location>
</feature>
<reference evidence="2 3" key="1">
    <citation type="submission" date="2016-07" db="EMBL/GenBank/DDBJ databases">
        <title>Pervasive Adenine N6-methylation of Active Genes in Fungi.</title>
        <authorList>
            <consortium name="DOE Joint Genome Institute"/>
            <person name="Mondo S.J."/>
            <person name="Dannebaum R.O."/>
            <person name="Kuo R.C."/>
            <person name="Labutti K."/>
            <person name="Haridas S."/>
            <person name="Kuo A."/>
            <person name="Salamov A."/>
            <person name="Ahrendt S.R."/>
            <person name="Lipzen A."/>
            <person name="Sullivan W."/>
            <person name="Andreopoulos W.B."/>
            <person name="Clum A."/>
            <person name="Lindquist E."/>
            <person name="Daum C."/>
            <person name="Ramamoorthy G.K."/>
            <person name="Gryganskyi A."/>
            <person name="Culley D."/>
            <person name="Magnuson J.K."/>
            <person name="James T.Y."/>
            <person name="O'Malley M.A."/>
            <person name="Stajich J.E."/>
            <person name="Spatafora J.W."/>
            <person name="Visel A."/>
            <person name="Grigoriev I.V."/>
        </authorList>
    </citation>
    <scope>NUCLEOTIDE SEQUENCE [LARGE SCALE GENOMIC DNA]</scope>
    <source>
        <strain evidence="2 3">JEL800</strain>
    </source>
</reference>